<feature type="domain" description="HTH lysR-type" evidence="5">
    <location>
        <begin position="3"/>
        <end position="60"/>
    </location>
</feature>
<dbReference type="FunFam" id="1.10.10.10:FF:000001">
    <property type="entry name" value="LysR family transcriptional regulator"/>
    <property type="match status" value="1"/>
</dbReference>
<dbReference type="GO" id="GO:0003700">
    <property type="term" value="F:DNA-binding transcription factor activity"/>
    <property type="evidence" value="ECO:0007669"/>
    <property type="project" value="InterPro"/>
</dbReference>
<evidence type="ECO:0000313" key="7">
    <source>
        <dbReference type="Proteomes" id="UP000244902"/>
    </source>
</evidence>
<dbReference type="SUPFAM" id="SSF53850">
    <property type="entry name" value="Periplasmic binding protein-like II"/>
    <property type="match status" value="1"/>
</dbReference>
<proteinExistence type="inferred from homology"/>
<sequence>MKTTLDEMRTLIAVVDAGALSRAADHLRLTVSAVSRTLGRLEHKLNTTLLRRTTRRLELTEEGTIFLDRAREIIACVEGAEEDLSIRRERPAGRLRVDAATPFMLHGVVPLISGYRERYPEVTLELTSNEGLIDLLEQRTDVAIRIGRLKDSTLHARPIGSCRLRVLAAPSYLEQHGRPRSTGDLAQHVLLGFTQPAALNEWPLPAQDDLPLRITPTIAASSGETLRQLALEGAGIVCLADFMTHRDRTEGRLVQLFPTRTLEVRQPINAVYYRNTALSARISTFVSYLSEHWGSGAAGCDEASKRSFAAS</sequence>
<comment type="similarity">
    <text evidence="1">Belongs to the LysR transcriptional regulatory family.</text>
</comment>
<dbReference type="Proteomes" id="UP000244902">
    <property type="component" value="Chromosome"/>
</dbReference>
<dbReference type="Gene3D" id="3.40.190.10">
    <property type="entry name" value="Periplasmic binding protein-like II"/>
    <property type="match status" value="2"/>
</dbReference>
<dbReference type="InterPro" id="IPR000847">
    <property type="entry name" value="LysR_HTH_N"/>
</dbReference>
<dbReference type="Pfam" id="PF00126">
    <property type="entry name" value="HTH_1"/>
    <property type="match status" value="1"/>
</dbReference>
<dbReference type="SUPFAM" id="SSF46785">
    <property type="entry name" value="Winged helix' DNA-binding domain"/>
    <property type="match status" value="1"/>
</dbReference>
<keyword evidence="3" id="KW-0238">DNA-binding</keyword>
<keyword evidence="4" id="KW-0804">Transcription</keyword>
<evidence type="ECO:0000313" key="6">
    <source>
        <dbReference type="EMBL" id="AWI80875.1"/>
    </source>
</evidence>
<dbReference type="InterPro" id="IPR036388">
    <property type="entry name" value="WH-like_DNA-bd_sf"/>
</dbReference>
<organism evidence="6 7">
    <name type="scientific">Parazoarcus communis</name>
    <dbReference type="NCBI Taxonomy" id="41977"/>
    <lineage>
        <taxon>Bacteria</taxon>
        <taxon>Pseudomonadati</taxon>
        <taxon>Pseudomonadota</taxon>
        <taxon>Betaproteobacteria</taxon>
        <taxon>Rhodocyclales</taxon>
        <taxon>Zoogloeaceae</taxon>
        <taxon>Parazoarcus</taxon>
    </lineage>
</organism>
<dbReference type="EMBL" id="CP022188">
    <property type="protein sequence ID" value="AWI80875.1"/>
    <property type="molecule type" value="Genomic_DNA"/>
</dbReference>
<dbReference type="GO" id="GO:0006351">
    <property type="term" value="P:DNA-templated transcription"/>
    <property type="evidence" value="ECO:0007669"/>
    <property type="project" value="TreeGrafter"/>
</dbReference>
<dbReference type="InterPro" id="IPR005119">
    <property type="entry name" value="LysR_subst-bd"/>
</dbReference>
<keyword evidence="2" id="KW-0805">Transcription regulation</keyword>
<gene>
    <name evidence="6" type="ORF">CEW87_16770</name>
</gene>
<dbReference type="RefSeq" id="WP_108974830.1">
    <property type="nucleotide sequence ID" value="NZ_CP022188.1"/>
</dbReference>
<evidence type="ECO:0000256" key="1">
    <source>
        <dbReference type="ARBA" id="ARBA00009437"/>
    </source>
</evidence>
<dbReference type="InterPro" id="IPR058163">
    <property type="entry name" value="LysR-type_TF_proteobact-type"/>
</dbReference>
<dbReference type="PANTHER" id="PTHR30537:SF20">
    <property type="entry name" value="TRANSCRIPTIONAL REGULATORY PROTEIN"/>
    <property type="match status" value="1"/>
</dbReference>
<evidence type="ECO:0000256" key="4">
    <source>
        <dbReference type="ARBA" id="ARBA00023163"/>
    </source>
</evidence>
<dbReference type="GO" id="GO:0043565">
    <property type="term" value="F:sequence-specific DNA binding"/>
    <property type="evidence" value="ECO:0007669"/>
    <property type="project" value="TreeGrafter"/>
</dbReference>
<protein>
    <submittedName>
        <fullName evidence="6">LysR family transcriptional regulator</fullName>
    </submittedName>
</protein>
<dbReference type="OrthoDB" id="9786526at2"/>
<dbReference type="InterPro" id="IPR036390">
    <property type="entry name" value="WH_DNA-bd_sf"/>
</dbReference>
<accession>A0A2U8H838</accession>
<dbReference type="AlphaFoldDB" id="A0A2U8H838"/>
<name>A0A2U8H838_9RHOO</name>
<evidence type="ECO:0000256" key="2">
    <source>
        <dbReference type="ARBA" id="ARBA00023015"/>
    </source>
</evidence>
<dbReference type="PANTHER" id="PTHR30537">
    <property type="entry name" value="HTH-TYPE TRANSCRIPTIONAL REGULATOR"/>
    <property type="match status" value="1"/>
</dbReference>
<dbReference type="Gene3D" id="1.10.10.10">
    <property type="entry name" value="Winged helix-like DNA-binding domain superfamily/Winged helix DNA-binding domain"/>
    <property type="match status" value="1"/>
</dbReference>
<evidence type="ECO:0000259" key="5">
    <source>
        <dbReference type="PROSITE" id="PS50931"/>
    </source>
</evidence>
<reference evidence="6 7" key="1">
    <citation type="submission" date="2017-06" db="EMBL/GenBank/DDBJ databases">
        <title>Azoarcus sp. TSNA42 complete genome sequence.</title>
        <authorList>
            <person name="Woo J.-H."/>
            <person name="Kim H.-S."/>
        </authorList>
    </citation>
    <scope>NUCLEOTIDE SEQUENCE [LARGE SCALE GENOMIC DNA]</scope>
    <source>
        <strain evidence="6 7">TSNA42</strain>
    </source>
</reference>
<evidence type="ECO:0000256" key="3">
    <source>
        <dbReference type="ARBA" id="ARBA00023125"/>
    </source>
</evidence>
<dbReference type="PROSITE" id="PS50931">
    <property type="entry name" value="HTH_LYSR"/>
    <property type="match status" value="1"/>
</dbReference>
<dbReference type="Pfam" id="PF03466">
    <property type="entry name" value="LysR_substrate"/>
    <property type="match status" value="1"/>
</dbReference>